<dbReference type="InterPro" id="IPR024933">
    <property type="entry name" value="TFP11"/>
</dbReference>
<evidence type="ECO:0000256" key="9">
    <source>
        <dbReference type="SAM" id="MobiDB-lite"/>
    </source>
</evidence>
<feature type="compositionally biased region" description="Basic and acidic residues" evidence="9">
    <location>
        <begin position="172"/>
        <end position="206"/>
    </location>
</feature>
<keyword evidence="6 7" id="KW-0539">Nucleus</keyword>
<dbReference type="PROSITE" id="PS50174">
    <property type="entry name" value="G_PATCH"/>
    <property type="match status" value="1"/>
</dbReference>
<dbReference type="InterPro" id="IPR022783">
    <property type="entry name" value="GCFC_dom"/>
</dbReference>
<keyword evidence="8" id="KW-0175">Coiled coil</keyword>
<dbReference type="STRING" id="3988.B9SDF9"/>
<evidence type="ECO:0000256" key="3">
    <source>
        <dbReference type="ARBA" id="ARBA00022664"/>
    </source>
</evidence>
<evidence type="ECO:0000256" key="6">
    <source>
        <dbReference type="ARBA" id="ARBA00023242"/>
    </source>
</evidence>
<dbReference type="OrthoDB" id="4822at2759"/>
<comment type="subcellular location">
    <subcellularLocation>
        <location evidence="1 7">Nucleus</location>
    </subcellularLocation>
</comment>
<dbReference type="Proteomes" id="UP000008311">
    <property type="component" value="Unassembled WGS sequence"/>
</dbReference>
<feature type="region of interest" description="Disordered" evidence="9">
    <location>
        <begin position="49"/>
        <end position="73"/>
    </location>
</feature>
<name>B9SDF9_RICCO</name>
<dbReference type="GO" id="GO:0003676">
    <property type="term" value="F:nucleic acid binding"/>
    <property type="evidence" value="ECO:0007669"/>
    <property type="project" value="InterPro"/>
</dbReference>
<dbReference type="SMART" id="SM00443">
    <property type="entry name" value="G_patch"/>
    <property type="match status" value="1"/>
</dbReference>
<evidence type="ECO:0000313" key="11">
    <source>
        <dbReference type="EMBL" id="EEF38396.1"/>
    </source>
</evidence>
<organism evidence="11 12">
    <name type="scientific">Ricinus communis</name>
    <name type="common">Castor bean</name>
    <dbReference type="NCBI Taxonomy" id="3988"/>
    <lineage>
        <taxon>Eukaryota</taxon>
        <taxon>Viridiplantae</taxon>
        <taxon>Streptophyta</taxon>
        <taxon>Embryophyta</taxon>
        <taxon>Tracheophyta</taxon>
        <taxon>Spermatophyta</taxon>
        <taxon>Magnoliopsida</taxon>
        <taxon>eudicotyledons</taxon>
        <taxon>Gunneridae</taxon>
        <taxon>Pentapetalae</taxon>
        <taxon>rosids</taxon>
        <taxon>fabids</taxon>
        <taxon>Malpighiales</taxon>
        <taxon>Euphorbiaceae</taxon>
        <taxon>Acalyphoideae</taxon>
        <taxon>Acalypheae</taxon>
        <taxon>Ricinus</taxon>
    </lineage>
</organism>
<keyword evidence="5 7" id="KW-0508">mRNA splicing</keyword>
<sequence>MDDYQEMERFGMENDFEDGQWINGEFYYKNRKEKRKQTKDDVLYGVFADYSDSDDDYDGGSSRKRKKDRDFGRKADLTKPVNFVSTGKVMPNQEIDISNNNNDSLKEETVDDDMFADDNDRVGLGAGLGSGLGFSAGLGFTNNGVKKTKGSMDSDGGGGEDEDEKNFLPTEFGRRIREGAQRRERERLEKKEKGGLGGGRREVKGGDVGEFEKHTKGIGMKLLEKMGYKGGGLGKNEQGILAPIEAKLRPKNMGMGFNDYKETSAKLPQLEEEKKSVSISQSQSLSQGRAKERLWMKGRKKKKEEYITAEELLAKKEEEGFHVVQKVLDMRGPQVRVLTNLDNLNAEEKARENDIPMPELQHNLRLIVDMVEVDIQKIDRDLRNERETAISLKNEKEKLEMEAARQKKQLDNMEEIMNMLSYIEEQNSSGTLTLDLLAKCFTDLRRKFADDYKLCNLSCIACSFALPLFIRVFQGWDPLRNPLHGLELIELWKNVLQGDESNDIWDVGTPYTQLVSEVVFPAVRISGINTWEPRDPEPMLRFLESWEKSLPASVVQSISDNVVLPKLSSAVDSWNPQLETVPIHVWVHPWLPLLGQKLEYLYEKIRMKLSMVLDRWEPNDTSAYTILSPWKTVFDSASWERLMCRFIIPKLEVALQGFEINPVDQKLDQFYWVMSWASAIPIHLMVDMMERFFFEKWLLVLYHWLCSSPNLQEVHQWYIGWKGLFPPELQAHEHIRYQFTRGLQMIDKAIEGMEVVQPGLRDNLTYLRAQEQRQFEAQQRAAVHAKQQSAMGMASTSQADSMGAGPQMTLKEVVEAHAQQHGLLFKPKYGRTFNGHQIYGYGNISIYVDSVHLRLYAQKDEDWFLTSLDKLLEMHNKSFTKRR</sequence>
<evidence type="ECO:0000259" key="10">
    <source>
        <dbReference type="PROSITE" id="PS50174"/>
    </source>
</evidence>
<evidence type="ECO:0000313" key="12">
    <source>
        <dbReference type="Proteomes" id="UP000008311"/>
    </source>
</evidence>
<proteinExistence type="inferred from homology"/>
<keyword evidence="4 7" id="KW-0747">Spliceosome</keyword>
<gene>
    <name evidence="11" type="ORF">RCOM_1517460</name>
</gene>
<reference evidence="12" key="1">
    <citation type="journal article" date="2010" name="Nat. Biotechnol.">
        <title>Draft genome sequence of the oilseed species Ricinus communis.</title>
        <authorList>
            <person name="Chan A.P."/>
            <person name="Crabtree J."/>
            <person name="Zhao Q."/>
            <person name="Lorenzi H."/>
            <person name="Orvis J."/>
            <person name="Puiu D."/>
            <person name="Melake-Berhan A."/>
            <person name="Jones K.M."/>
            <person name="Redman J."/>
            <person name="Chen G."/>
            <person name="Cahoon E.B."/>
            <person name="Gedil M."/>
            <person name="Stanke M."/>
            <person name="Haas B.J."/>
            <person name="Wortman J.R."/>
            <person name="Fraser-Liggett C.M."/>
            <person name="Ravel J."/>
            <person name="Rabinowicz P.D."/>
        </authorList>
    </citation>
    <scope>NUCLEOTIDE SEQUENCE [LARGE SCALE GENOMIC DNA]</scope>
    <source>
        <strain evidence="12">cv. Hale</strain>
    </source>
</reference>
<evidence type="ECO:0000256" key="2">
    <source>
        <dbReference type="ARBA" id="ARBA00010900"/>
    </source>
</evidence>
<keyword evidence="3 7" id="KW-0507">mRNA processing</keyword>
<accession>B9SDF9</accession>
<dbReference type="eggNOG" id="KOG2184">
    <property type="taxonomic scope" value="Eukaryota"/>
</dbReference>
<feature type="region of interest" description="Disordered" evidence="9">
    <location>
        <begin position="86"/>
        <end position="106"/>
    </location>
</feature>
<comment type="similarity">
    <text evidence="2 7">Belongs to the TFP11/STIP family.</text>
</comment>
<feature type="region of interest" description="Disordered" evidence="9">
    <location>
        <begin position="148"/>
        <end position="206"/>
    </location>
</feature>
<dbReference type="GO" id="GO:0071008">
    <property type="term" value="C:U2-type post-mRNA release spliceosomal complex"/>
    <property type="evidence" value="ECO:0000318"/>
    <property type="project" value="GO_Central"/>
</dbReference>
<dbReference type="InParanoid" id="B9SDF9"/>
<feature type="domain" description="G-patch" evidence="10">
    <location>
        <begin position="215"/>
        <end position="260"/>
    </location>
</feature>
<evidence type="ECO:0000256" key="7">
    <source>
        <dbReference type="PIRNR" id="PIRNR017706"/>
    </source>
</evidence>
<dbReference type="InterPro" id="IPR022159">
    <property type="entry name" value="STIP/TFIP11_N"/>
</dbReference>
<dbReference type="AlphaFoldDB" id="B9SDF9"/>
<dbReference type="Pfam" id="PF01585">
    <property type="entry name" value="G-patch"/>
    <property type="match status" value="1"/>
</dbReference>
<dbReference type="FunCoup" id="B9SDF9">
    <property type="interactions" value="2976"/>
</dbReference>
<dbReference type="PANTHER" id="PTHR23329">
    <property type="entry name" value="TUFTELIN-INTERACTING PROTEIN 11-RELATED"/>
    <property type="match status" value="1"/>
</dbReference>
<evidence type="ECO:0000256" key="1">
    <source>
        <dbReference type="ARBA" id="ARBA00004123"/>
    </source>
</evidence>
<dbReference type="GO" id="GO:0000390">
    <property type="term" value="P:spliceosomal complex disassembly"/>
    <property type="evidence" value="ECO:0000318"/>
    <property type="project" value="GO_Central"/>
</dbReference>
<dbReference type="PANTHER" id="PTHR23329:SF1">
    <property type="entry name" value="TUFTELIN-INTERACTING PROTEIN 11"/>
    <property type="match status" value="1"/>
</dbReference>
<keyword evidence="12" id="KW-1185">Reference proteome</keyword>
<protein>
    <submittedName>
        <fullName evidence="11">Tuftelin interacting protein, putative</fullName>
    </submittedName>
</protein>
<dbReference type="InterPro" id="IPR000467">
    <property type="entry name" value="G_patch_dom"/>
</dbReference>
<dbReference type="Pfam" id="PF12457">
    <property type="entry name" value="TIP_N"/>
    <property type="match status" value="1"/>
</dbReference>
<dbReference type="PIRSF" id="PIRSF017706">
    <property type="entry name" value="TFIP11"/>
    <property type="match status" value="1"/>
</dbReference>
<dbReference type="Pfam" id="PF07842">
    <property type="entry name" value="GCFC"/>
    <property type="match status" value="1"/>
</dbReference>
<dbReference type="InterPro" id="IPR045211">
    <property type="entry name" value="TFP11/STIP/Ntr1"/>
</dbReference>
<evidence type="ECO:0000256" key="8">
    <source>
        <dbReference type="SAM" id="Coils"/>
    </source>
</evidence>
<dbReference type="OMA" id="CEQDIIQ"/>
<evidence type="ECO:0000256" key="4">
    <source>
        <dbReference type="ARBA" id="ARBA00022728"/>
    </source>
</evidence>
<feature type="coiled-coil region" evidence="8">
    <location>
        <begin position="375"/>
        <end position="416"/>
    </location>
</feature>
<evidence type="ECO:0000256" key="5">
    <source>
        <dbReference type="ARBA" id="ARBA00023187"/>
    </source>
</evidence>
<dbReference type="KEGG" id="rcu:8284286"/>
<dbReference type="EMBL" id="EQ973927">
    <property type="protein sequence ID" value="EEF38396.1"/>
    <property type="molecule type" value="Genomic_DNA"/>
</dbReference>